<keyword evidence="1" id="KW-1133">Transmembrane helix</keyword>
<feature type="domain" description="Rubredoxin-like" evidence="2">
    <location>
        <begin position="66"/>
        <end position="94"/>
    </location>
</feature>
<feature type="transmembrane region" description="Helical" evidence="1">
    <location>
        <begin position="97"/>
        <end position="119"/>
    </location>
</feature>
<evidence type="ECO:0000256" key="1">
    <source>
        <dbReference type="SAM" id="Phobius"/>
    </source>
</evidence>
<dbReference type="PANTHER" id="PTHR48136:SF1">
    <property type="entry name" value="RUBREDOXIN-LIKE SUPERFAMILY PROTEIN"/>
    <property type="match status" value="1"/>
</dbReference>
<dbReference type="GO" id="GO:0005506">
    <property type="term" value="F:iron ion binding"/>
    <property type="evidence" value="ECO:0007669"/>
    <property type="project" value="InterPro"/>
</dbReference>
<dbReference type="EMBL" id="CM001219">
    <property type="protein sequence ID" value="AES72992.1"/>
    <property type="molecule type" value="Genomic_DNA"/>
</dbReference>
<reference evidence="3 5" key="1">
    <citation type="journal article" date="2011" name="Nature">
        <title>The Medicago genome provides insight into the evolution of rhizobial symbioses.</title>
        <authorList>
            <person name="Young N.D."/>
            <person name="Debelle F."/>
            <person name="Oldroyd G.E."/>
            <person name="Geurts R."/>
            <person name="Cannon S.B."/>
            <person name="Udvardi M.K."/>
            <person name="Benedito V.A."/>
            <person name="Mayer K.F."/>
            <person name="Gouzy J."/>
            <person name="Schoof H."/>
            <person name="Van de Peer Y."/>
            <person name="Proost S."/>
            <person name="Cook D.R."/>
            <person name="Meyers B.C."/>
            <person name="Spannagl M."/>
            <person name="Cheung F."/>
            <person name="De Mita S."/>
            <person name="Krishnakumar V."/>
            <person name="Gundlach H."/>
            <person name="Zhou S."/>
            <person name="Mudge J."/>
            <person name="Bharti A.K."/>
            <person name="Murray J.D."/>
            <person name="Naoumkina M.A."/>
            <person name="Rosen B."/>
            <person name="Silverstein K.A."/>
            <person name="Tang H."/>
            <person name="Rombauts S."/>
            <person name="Zhao P.X."/>
            <person name="Zhou P."/>
            <person name="Barbe V."/>
            <person name="Bardou P."/>
            <person name="Bechner M."/>
            <person name="Bellec A."/>
            <person name="Berger A."/>
            <person name="Berges H."/>
            <person name="Bidwell S."/>
            <person name="Bisseling T."/>
            <person name="Choisne N."/>
            <person name="Couloux A."/>
            <person name="Denny R."/>
            <person name="Deshpande S."/>
            <person name="Dai X."/>
            <person name="Doyle J.J."/>
            <person name="Dudez A.M."/>
            <person name="Farmer A.D."/>
            <person name="Fouteau S."/>
            <person name="Franken C."/>
            <person name="Gibelin C."/>
            <person name="Gish J."/>
            <person name="Goldstein S."/>
            <person name="Gonzalez A.J."/>
            <person name="Green P.J."/>
            <person name="Hallab A."/>
            <person name="Hartog M."/>
            <person name="Hua A."/>
            <person name="Humphray S.J."/>
            <person name="Jeong D.H."/>
            <person name="Jing Y."/>
            <person name="Jocker A."/>
            <person name="Kenton S.M."/>
            <person name="Kim D.J."/>
            <person name="Klee K."/>
            <person name="Lai H."/>
            <person name="Lang C."/>
            <person name="Lin S."/>
            <person name="Macmil S.L."/>
            <person name="Magdelenat G."/>
            <person name="Matthews L."/>
            <person name="McCorrison J."/>
            <person name="Monaghan E.L."/>
            <person name="Mun J.H."/>
            <person name="Najar F.Z."/>
            <person name="Nicholson C."/>
            <person name="Noirot C."/>
            <person name="O'Bleness M."/>
            <person name="Paule C.R."/>
            <person name="Poulain J."/>
            <person name="Prion F."/>
            <person name="Qin B."/>
            <person name="Qu C."/>
            <person name="Retzel E.F."/>
            <person name="Riddle C."/>
            <person name="Sallet E."/>
            <person name="Samain S."/>
            <person name="Samson N."/>
            <person name="Sanders I."/>
            <person name="Saurat O."/>
            <person name="Scarpelli C."/>
            <person name="Schiex T."/>
            <person name="Segurens B."/>
            <person name="Severin A.J."/>
            <person name="Sherrier D.J."/>
            <person name="Shi R."/>
            <person name="Sims S."/>
            <person name="Singer S.R."/>
            <person name="Sinharoy S."/>
            <person name="Sterck L."/>
            <person name="Viollet A."/>
            <person name="Wang B.B."/>
            <person name="Wang K."/>
            <person name="Wang M."/>
            <person name="Wang X."/>
            <person name="Warfsmann J."/>
            <person name="Weissenbach J."/>
            <person name="White D.D."/>
            <person name="White J.D."/>
            <person name="Wiley G.B."/>
            <person name="Wincker P."/>
            <person name="Xing Y."/>
            <person name="Yang L."/>
            <person name="Yao Z."/>
            <person name="Ying F."/>
            <person name="Zhai J."/>
            <person name="Zhou L."/>
            <person name="Zuber A."/>
            <person name="Denarie J."/>
            <person name="Dixon R.A."/>
            <person name="May G.D."/>
            <person name="Schwartz D.C."/>
            <person name="Rogers J."/>
            <person name="Quetier F."/>
            <person name="Town C.D."/>
            <person name="Roe B.A."/>
        </authorList>
    </citation>
    <scope>NUCLEOTIDE SEQUENCE [LARGE SCALE GENOMIC DNA]</scope>
    <source>
        <strain evidence="3">A17</strain>
        <strain evidence="4 5">cv. Jemalong A17</strain>
    </source>
</reference>
<keyword evidence="1" id="KW-0472">Membrane</keyword>
<proteinExistence type="predicted"/>
<evidence type="ECO:0000259" key="2">
    <source>
        <dbReference type="PROSITE" id="PS50903"/>
    </source>
</evidence>
<dbReference type="AlphaFoldDB" id="G7J391"/>
<name>G7J391_MEDTR</name>
<dbReference type="PROSITE" id="PS50903">
    <property type="entry name" value="RUBREDOXIN_LIKE"/>
    <property type="match status" value="1"/>
</dbReference>
<dbReference type="Gene3D" id="2.20.28.10">
    <property type="match status" value="1"/>
</dbReference>
<organism evidence="3 5">
    <name type="scientific">Medicago truncatula</name>
    <name type="common">Barrel medic</name>
    <name type="synonym">Medicago tribuloides</name>
    <dbReference type="NCBI Taxonomy" id="3880"/>
    <lineage>
        <taxon>Eukaryota</taxon>
        <taxon>Viridiplantae</taxon>
        <taxon>Streptophyta</taxon>
        <taxon>Embryophyta</taxon>
        <taxon>Tracheophyta</taxon>
        <taxon>Spermatophyta</taxon>
        <taxon>Magnoliopsida</taxon>
        <taxon>eudicotyledons</taxon>
        <taxon>Gunneridae</taxon>
        <taxon>Pentapetalae</taxon>
        <taxon>rosids</taxon>
        <taxon>fabids</taxon>
        <taxon>Fabales</taxon>
        <taxon>Fabaceae</taxon>
        <taxon>Papilionoideae</taxon>
        <taxon>50 kb inversion clade</taxon>
        <taxon>NPAAA clade</taxon>
        <taxon>Hologalegina</taxon>
        <taxon>IRL clade</taxon>
        <taxon>Trifolieae</taxon>
        <taxon>Medicago</taxon>
    </lineage>
</organism>
<evidence type="ECO:0000313" key="3">
    <source>
        <dbReference type="EMBL" id="AES72992.1"/>
    </source>
</evidence>
<protein>
    <submittedName>
        <fullName evidence="3">Electron transporter</fullName>
    </submittedName>
</protein>
<dbReference type="InterPro" id="IPR024934">
    <property type="entry name" value="Rubredoxin-like_dom"/>
</dbReference>
<dbReference type="OrthoDB" id="408899at2759"/>
<reference evidence="4" key="3">
    <citation type="submission" date="2015-04" db="UniProtKB">
        <authorList>
            <consortium name="EnsemblPlants"/>
        </authorList>
    </citation>
    <scope>IDENTIFICATION</scope>
    <source>
        <strain evidence="4">cv. Jemalong A17</strain>
    </source>
</reference>
<evidence type="ECO:0000313" key="4">
    <source>
        <dbReference type="EnsemblPlants" id="AES72992"/>
    </source>
</evidence>
<keyword evidence="5" id="KW-1185">Reference proteome</keyword>
<keyword evidence="1" id="KW-0812">Transmembrane</keyword>
<accession>G7J391</accession>
<dbReference type="EnsemblPlants" id="AES72992">
    <property type="protein sequence ID" value="AES72992"/>
    <property type="gene ID" value="MTR_3g098520"/>
</dbReference>
<dbReference type="PANTHER" id="PTHR48136">
    <property type="entry name" value="RUBREDOXIN-LIKE SUPERFAMILY PROTEIN"/>
    <property type="match status" value="1"/>
</dbReference>
<dbReference type="Proteomes" id="UP000002051">
    <property type="component" value="Chromosome 3"/>
</dbReference>
<dbReference type="SUPFAM" id="SSF57802">
    <property type="entry name" value="Rubredoxin-like"/>
    <property type="match status" value="1"/>
</dbReference>
<gene>
    <name evidence="4" type="primary">11431219</name>
    <name evidence="3" type="ordered locus">MTR_3g098520</name>
</gene>
<evidence type="ECO:0000313" key="5">
    <source>
        <dbReference type="Proteomes" id="UP000002051"/>
    </source>
</evidence>
<reference evidence="3 5" key="2">
    <citation type="journal article" date="2014" name="BMC Genomics">
        <title>An improved genome release (version Mt4.0) for the model legume Medicago truncatula.</title>
        <authorList>
            <person name="Tang H."/>
            <person name="Krishnakumar V."/>
            <person name="Bidwell S."/>
            <person name="Rosen B."/>
            <person name="Chan A."/>
            <person name="Zhou S."/>
            <person name="Gentzbittel L."/>
            <person name="Childs K.L."/>
            <person name="Yandell M."/>
            <person name="Gundlach H."/>
            <person name="Mayer K.F."/>
            <person name="Schwartz D.C."/>
            <person name="Town C.D."/>
        </authorList>
    </citation>
    <scope>GENOME REANNOTATION</scope>
    <source>
        <strain evidence="4 5">cv. Jemalong A17</strain>
    </source>
</reference>
<dbReference type="HOGENOM" id="CLU_2030152_0_0_1"/>
<sequence>MALQVQASLYTTRLSPTATPTLLRPLSNPSTLKTSFFSRSLNLLLHPNQLQLAYGPPRFTMRVASKQAYICRDCGYIYNERTAFDKLPDKYFCPGNFITFLLIDGGTIIFAFMLSMPCLTKN</sequence>
<dbReference type="ExpressionAtlas" id="G7J391">
    <property type="expression patterns" value="differential"/>
</dbReference>